<dbReference type="Gene3D" id="3.90.550.10">
    <property type="entry name" value="Spore Coat Polysaccharide Biosynthesis Protein SpsA, Chain A"/>
    <property type="match status" value="1"/>
</dbReference>
<dbReference type="Proteomes" id="UP000236893">
    <property type="component" value="Unassembled WGS sequence"/>
</dbReference>
<comment type="similarity">
    <text evidence="3">Belongs to the IspD/TarI cytidylyltransferase family. IspD subfamily.</text>
</comment>
<evidence type="ECO:0000256" key="3">
    <source>
        <dbReference type="HAMAP-Rule" id="MF_00108"/>
    </source>
</evidence>
<feature type="site" description="Transition state stabilizer" evidence="3">
    <location>
        <position position="15"/>
    </location>
</feature>
<dbReference type="UniPathway" id="UPA00056">
    <property type="reaction ID" value="UER00093"/>
</dbReference>
<evidence type="ECO:0000256" key="2">
    <source>
        <dbReference type="ARBA" id="ARBA00022695"/>
    </source>
</evidence>
<name>A0A2S5A039_9SPHI</name>
<evidence type="ECO:0000256" key="1">
    <source>
        <dbReference type="ARBA" id="ARBA00022679"/>
    </source>
</evidence>
<dbReference type="SUPFAM" id="SSF53448">
    <property type="entry name" value="Nucleotide-diphospho-sugar transferases"/>
    <property type="match status" value="1"/>
</dbReference>
<dbReference type="GO" id="GO:0050518">
    <property type="term" value="F:2-C-methyl-D-erythritol 4-phosphate cytidylyltransferase activity"/>
    <property type="evidence" value="ECO:0007669"/>
    <property type="project" value="UniProtKB-UniRule"/>
</dbReference>
<comment type="catalytic activity">
    <reaction evidence="3">
        <text>2-C-methyl-D-erythritol 4-phosphate + CTP + H(+) = 4-CDP-2-C-methyl-D-erythritol + diphosphate</text>
        <dbReference type="Rhea" id="RHEA:13429"/>
        <dbReference type="ChEBI" id="CHEBI:15378"/>
        <dbReference type="ChEBI" id="CHEBI:33019"/>
        <dbReference type="ChEBI" id="CHEBI:37563"/>
        <dbReference type="ChEBI" id="CHEBI:57823"/>
        <dbReference type="ChEBI" id="CHEBI:58262"/>
        <dbReference type="EC" id="2.7.7.60"/>
    </reaction>
</comment>
<dbReference type="InterPro" id="IPR050088">
    <property type="entry name" value="IspD/TarI_cytidylyltransf_bact"/>
</dbReference>
<dbReference type="InterPro" id="IPR034683">
    <property type="entry name" value="IspD/TarI"/>
</dbReference>
<proteinExistence type="inferred from homology"/>
<evidence type="ECO:0000313" key="5">
    <source>
        <dbReference type="Proteomes" id="UP000236893"/>
    </source>
</evidence>
<dbReference type="GO" id="GO:0019288">
    <property type="term" value="P:isopentenyl diphosphate biosynthetic process, methylerythritol 4-phosphate pathway"/>
    <property type="evidence" value="ECO:0007669"/>
    <property type="project" value="UniProtKB-UniRule"/>
</dbReference>
<dbReference type="NCBIfam" id="TIGR00453">
    <property type="entry name" value="ispD"/>
    <property type="match status" value="1"/>
</dbReference>
<dbReference type="PANTHER" id="PTHR32125">
    <property type="entry name" value="2-C-METHYL-D-ERYTHRITOL 4-PHOSPHATE CYTIDYLYLTRANSFERASE, CHLOROPLASTIC"/>
    <property type="match status" value="1"/>
</dbReference>
<feature type="site" description="Positions MEP for the nucleophilic attack" evidence="3">
    <location>
        <position position="151"/>
    </location>
</feature>
<sequence length="222" mass="25187">MTYYAIIVAGGTGSRMGAQIPKQFLELNGIPILMHSIKAFYQWPLVPKIILVMHPDFHDHWKKLCDEHKFTTPHTLVPGGKTRFHSVKNGLEHVQSPGVVAVHDAVRPLVNHQFITNLFQNAQLNGNAIPAVKCRDSIRKVENNTSIALNREHYYLVQTPQCFTSEMILKAYEQDFKEEFTDDASVVENMGVKILLTDGDYKNIKITYPEDLLFAEAIIGRL</sequence>
<feature type="site" description="Transition state stabilizer" evidence="3">
    <location>
        <position position="22"/>
    </location>
</feature>
<dbReference type="FunFam" id="3.90.550.10:FF:000003">
    <property type="entry name" value="2-C-methyl-D-erythritol 4-phosphate cytidylyltransferase"/>
    <property type="match status" value="1"/>
</dbReference>
<dbReference type="RefSeq" id="WP_103789423.1">
    <property type="nucleotide sequence ID" value="NZ_PQVF01000008.1"/>
</dbReference>
<dbReference type="InterPro" id="IPR001228">
    <property type="entry name" value="IspD"/>
</dbReference>
<keyword evidence="5" id="KW-1185">Reference proteome</keyword>
<gene>
    <name evidence="3" type="primary">ispD</name>
    <name evidence="4" type="ORF">C3K47_12190</name>
</gene>
<feature type="site" description="Positions MEP for the nucleophilic attack" evidence="3">
    <location>
        <position position="205"/>
    </location>
</feature>
<dbReference type="AlphaFoldDB" id="A0A2S5A039"/>
<accession>A0A2S5A039</accession>
<reference evidence="4 5" key="1">
    <citation type="submission" date="2018-01" db="EMBL/GenBank/DDBJ databases">
        <authorList>
            <person name="Gaut B.S."/>
            <person name="Morton B.R."/>
            <person name="Clegg M.T."/>
            <person name="Duvall M.R."/>
        </authorList>
    </citation>
    <scope>NUCLEOTIDE SEQUENCE [LARGE SCALE GENOMIC DNA]</scope>
    <source>
        <strain evidence="4 5">HR-AV</strain>
    </source>
</reference>
<dbReference type="CDD" id="cd02516">
    <property type="entry name" value="CDP-ME_synthetase"/>
    <property type="match status" value="1"/>
</dbReference>
<keyword evidence="3" id="KW-0414">Isoprene biosynthesis</keyword>
<keyword evidence="2 3" id="KW-0548">Nucleotidyltransferase</keyword>
<dbReference type="NCBIfam" id="NF001186">
    <property type="entry name" value="PRK00155.2-3"/>
    <property type="match status" value="1"/>
</dbReference>
<dbReference type="EMBL" id="PQVF01000008">
    <property type="protein sequence ID" value="POY35960.1"/>
    <property type="molecule type" value="Genomic_DNA"/>
</dbReference>
<dbReference type="HAMAP" id="MF_00108">
    <property type="entry name" value="IspD"/>
    <property type="match status" value="1"/>
</dbReference>
<dbReference type="Pfam" id="PF01128">
    <property type="entry name" value="IspD"/>
    <property type="match status" value="1"/>
</dbReference>
<dbReference type="EC" id="2.7.7.60" evidence="3"/>
<organism evidence="4 5">
    <name type="scientific">Solitalea longa</name>
    <dbReference type="NCBI Taxonomy" id="2079460"/>
    <lineage>
        <taxon>Bacteria</taxon>
        <taxon>Pseudomonadati</taxon>
        <taxon>Bacteroidota</taxon>
        <taxon>Sphingobacteriia</taxon>
        <taxon>Sphingobacteriales</taxon>
        <taxon>Sphingobacteriaceae</taxon>
        <taxon>Solitalea</taxon>
    </lineage>
</organism>
<dbReference type="InterPro" id="IPR029044">
    <property type="entry name" value="Nucleotide-diphossugar_trans"/>
</dbReference>
<comment type="pathway">
    <text evidence="3">Isoprenoid biosynthesis; isopentenyl diphosphate biosynthesis via DXP pathway; isopentenyl diphosphate from 1-deoxy-D-xylulose 5-phosphate: step 2/6.</text>
</comment>
<comment type="function">
    <text evidence="3">Catalyzes the formation of 4-diphosphocytidyl-2-C-methyl-D-erythritol from CTP and 2-C-methyl-D-erythritol 4-phosphate (MEP).</text>
</comment>
<comment type="caution">
    <text evidence="4">The sequence shown here is derived from an EMBL/GenBank/DDBJ whole genome shotgun (WGS) entry which is preliminary data.</text>
</comment>
<evidence type="ECO:0000313" key="4">
    <source>
        <dbReference type="EMBL" id="POY35960.1"/>
    </source>
</evidence>
<dbReference type="PANTHER" id="PTHR32125:SF4">
    <property type="entry name" value="2-C-METHYL-D-ERYTHRITOL 4-PHOSPHATE CYTIDYLYLTRANSFERASE, CHLOROPLASTIC"/>
    <property type="match status" value="1"/>
</dbReference>
<dbReference type="OrthoDB" id="9806837at2"/>
<protein>
    <recommendedName>
        <fullName evidence="3">2-C-methyl-D-erythritol 4-phosphate cytidylyltransferase</fullName>
        <ecNumber evidence="3">2.7.7.60</ecNumber>
    </recommendedName>
    <alternativeName>
        <fullName evidence="3">4-diphosphocytidyl-2C-methyl-D-erythritol synthase</fullName>
    </alternativeName>
    <alternativeName>
        <fullName evidence="3">MEP cytidylyltransferase</fullName>
        <shortName evidence="3">MCT</shortName>
    </alternativeName>
</protein>
<keyword evidence="1 3" id="KW-0808">Transferase</keyword>